<sequence length="52" mass="6114">MSVSLSLVWILYIKRITSVNVIGKKFMNDVMRLQVLREDIFCLYSCQLFNNA</sequence>
<dbReference type="EMBL" id="JAGYWB010000017">
    <property type="protein sequence ID" value="KAI0493424.1"/>
    <property type="molecule type" value="Genomic_DNA"/>
</dbReference>
<feature type="signal peptide" evidence="1">
    <location>
        <begin position="1"/>
        <end position="18"/>
    </location>
</feature>
<comment type="caution">
    <text evidence="2">The sequence shown here is derived from an EMBL/GenBank/DDBJ whole genome shotgun (WGS) entry which is preliminary data.</text>
</comment>
<evidence type="ECO:0000313" key="3">
    <source>
        <dbReference type="Proteomes" id="UP000829196"/>
    </source>
</evidence>
<keyword evidence="1" id="KW-0732">Signal</keyword>
<reference evidence="2" key="1">
    <citation type="journal article" date="2022" name="Front. Genet.">
        <title>Chromosome-Scale Assembly of the Dendrobium nobile Genome Provides Insights Into the Molecular Mechanism of the Biosynthesis of the Medicinal Active Ingredient of Dendrobium.</title>
        <authorList>
            <person name="Xu Q."/>
            <person name="Niu S.-C."/>
            <person name="Li K.-L."/>
            <person name="Zheng P.-J."/>
            <person name="Zhang X.-J."/>
            <person name="Jia Y."/>
            <person name="Liu Y."/>
            <person name="Niu Y.-X."/>
            <person name="Yu L.-H."/>
            <person name="Chen D.-F."/>
            <person name="Zhang G.-Q."/>
        </authorList>
    </citation>
    <scope>NUCLEOTIDE SEQUENCE</scope>
    <source>
        <tissue evidence="2">Leaf</tissue>
    </source>
</reference>
<evidence type="ECO:0000256" key="1">
    <source>
        <dbReference type="SAM" id="SignalP"/>
    </source>
</evidence>
<feature type="chain" id="PRO_5035824487" evidence="1">
    <location>
        <begin position="19"/>
        <end position="52"/>
    </location>
</feature>
<dbReference type="Proteomes" id="UP000829196">
    <property type="component" value="Unassembled WGS sequence"/>
</dbReference>
<gene>
    <name evidence="2" type="ORF">KFK09_023540</name>
</gene>
<protein>
    <submittedName>
        <fullName evidence="2">Uncharacterized protein</fullName>
    </submittedName>
</protein>
<keyword evidence="3" id="KW-1185">Reference proteome</keyword>
<proteinExistence type="predicted"/>
<dbReference type="SMR" id="A0A8T3ABK0"/>
<organism evidence="2 3">
    <name type="scientific">Dendrobium nobile</name>
    <name type="common">Orchid</name>
    <dbReference type="NCBI Taxonomy" id="94219"/>
    <lineage>
        <taxon>Eukaryota</taxon>
        <taxon>Viridiplantae</taxon>
        <taxon>Streptophyta</taxon>
        <taxon>Embryophyta</taxon>
        <taxon>Tracheophyta</taxon>
        <taxon>Spermatophyta</taxon>
        <taxon>Magnoliopsida</taxon>
        <taxon>Liliopsida</taxon>
        <taxon>Asparagales</taxon>
        <taxon>Orchidaceae</taxon>
        <taxon>Epidendroideae</taxon>
        <taxon>Malaxideae</taxon>
        <taxon>Dendrobiinae</taxon>
        <taxon>Dendrobium</taxon>
    </lineage>
</organism>
<name>A0A8T3ABK0_DENNO</name>
<dbReference type="AlphaFoldDB" id="A0A8T3ABK0"/>
<accession>A0A8T3ABK0</accession>
<evidence type="ECO:0000313" key="2">
    <source>
        <dbReference type="EMBL" id="KAI0493424.1"/>
    </source>
</evidence>